<reference evidence="1 2" key="1">
    <citation type="submission" date="2018-02" db="EMBL/GenBank/DDBJ databases">
        <title>Reclassifiation of [Polyangium] brachysporum DSM 7029 as Guopingzhaonella breviflexa gen. nov., sp. nov., a member of the family Comamonadaceae.</title>
        <authorList>
            <person name="Tang B."/>
        </authorList>
    </citation>
    <scope>NUCLEOTIDE SEQUENCE [LARGE SCALE GENOMIC DNA]</scope>
    <source>
        <strain evidence="1 2">DSM 15344</strain>
    </source>
</reference>
<organism evidence="1 2">
    <name type="scientific">Caldimonas thermodepolymerans</name>
    <dbReference type="NCBI Taxonomy" id="215580"/>
    <lineage>
        <taxon>Bacteria</taxon>
        <taxon>Pseudomonadati</taxon>
        <taxon>Pseudomonadota</taxon>
        <taxon>Betaproteobacteria</taxon>
        <taxon>Burkholderiales</taxon>
        <taxon>Sphaerotilaceae</taxon>
        <taxon>Caldimonas</taxon>
    </lineage>
</organism>
<evidence type="ECO:0000313" key="2">
    <source>
        <dbReference type="Proteomes" id="UP000239406"/>
    </source>
</evidence>
<accession>A0A2S5T887</accession>
<dbReference type="RefSeq" id="WP_104355969.1">
    <property type="nucleotide sequence ID" value="NZ_CP064338.1"/>
</dbReference>
<name>A0A2S5T887_9BURK</name>
<keyword evidence="2" id="KW-1185">Reference proteome</keyword>
<evidence type="ECO:0000313" key="1">
    <source>
        <dbReference type="EMBL" id="PPE71179.1"/>
    </source>
</evidence>
<gene>
    <name evidence="1" type="ORF">C1702_01785</name>
</gene>
<comment type="caution">
    <text evidence="1">The sequence shown here is derived from an EMBL/GenBank/DDBJ whole genome shotgun (WGS) entry which is preliminary data.</text>
</comment>
<protein>
    <submittedName>
        <fullName evidence="1">Uncharacterized protein</fullName>
    </submittedName>
</protein>
<dbReference type="AlphaFoldDB" id="A0A2S5T887"/>
<dbReference type="EMBL" id="PSNY01000002">
    <property type="protein sequence ID" value="PPE71179.1"/>
    <property type="molecule type" value="Genomic_DNA"/>
</dbReference>
<sequence length="251" mass="25960">MIGALIGAIAAAAQIGPGGGEGPTPTAPAILGYNHGEVADASQVTTTINGVNAGDLLLVFGAVYHYEGSPPGAVVVDTILGDYSDSNTYTSRAGPVDATPPSTAGYLHLEAWTAVAQASGNVTFKLTGGRWMSIVALRISPFHAAILDVSPATLDVYQGSGAELLIDLATTTYSHCLVVGCYTWWDSSRMPTYSAEWPLITGRNDGNNDYVQMVAVGKQVTAVGNWDPVIIADSVGSEYAGIGLVIRGKDV</sequence>
<proteinExistence type="predicted"/>
<dbReference type="Proteomes" id="UP000239406">
    <property type="component" value="Unassembled WGS sequence"/>
</dbReference>